<dbReference type="RefSeq" id="XP_022109545.1">
    <property type="nucleotide sequence ID" value="XM_022253853.1"/>
</dbReference>
<dbReference type="Pfam" id="PF00531">
    <property type="entry name" value="Death"/>
    <property type="match status" value="1"/>
</dbReference>
<dbReference type="GO" id="GO:0005524">
    <property type="term" value="F:ATP binding"/>
    <property type="evidence" value="ECO:0007669"/>
    <property type="project" value="UniProtKB-KW"/>
</dbReference>
<keyword evidence="3" id="KW-0418">Kinase</keyword>
<dbReference type="Gene3D" id="3.30.200.20">
    <property type="entry name" value="Phosphorylase Kinase, domain 1"/>
    <property type="match status" value="1"/>
</dbReference>
<dbReference type="InterPro" id="IPR011029">
    <property type="entry name" value="DEATH-like_dom_sf"/>
</dbReference>
<name>A0A8B7ZVU7_ACAPL</name>
<dbReference type="GO" id="GO:0007165">
    <property type="term" value="P:signal transduction"/>
    <property type="evidence" value="ECO:0007669"/>
    <property type="project" value="InterPro"/>
</dbReference>
<feature type="domain" description="Death" evidence="6">
    <location>
        <begin position="24"/>
        <end position="105"/>
    </location>
</feature>
<dbReference type="InterPro" id="IPR000719">
    <property type="entry name" value="Prot_kinase_dom"/>
</dbReference>
<keyword evidence="2" id="KW-0547">Nucleotide-binding</keyword>
<dbReference type="PANTHER" id="PTHR44329">
    <property type="entry name" value="SERINE/THREONINE-PROTEIN KINASE TNNI3K-RELATED"/>
    <property type="match status" value="1"/>
</dbReference>
<keyword evidence="1" id="KW-0808">Transferase</keyword>
<dbReference type="GO" id="GO:0031349">
    <property type="term" value="P:positive regulation of defense response"/>
    <property type="evidence" value="ECO:0007669"/>
    <property type="project" value="UniProtKB-ARBA"/>
</dbReference>
<accession>A0A8B7ZVU7</accession>
<dbReference type="Proteomes" id="UP000694845">
    <property type="component" value="Unplaced"/>
</dbReference>
<dbReference type="InterPro" id="IPR001245">
    <property type="entry name" value="Ser-Thr/Tyr_kinase_cat_dom"/>
</dbReference>
<evidence type="ECO:0000256" key="1">
    <source>
        <dbReference type="ARBA" id="ARBA00022679"/>
    </source>
</evidence>
<dbReference type="Gene3D" id="2.120.10.30">
    <property type="entry name" value="TolB, C-terminal domain"/>
    <property type="match status" value="1"/>
</dbReference>
<dbReference type="InterPro" id="IPR051681">
    <property type="entry name" value="Ser/Thr_Kinases-Pseudokinases"/>
</dbReference>
<dbReference type="Gene3D" id="1.10.533.10">
    <property type="entry name" value="Death Domain, Fas"/>
    <property type="match status" value="1"/>
</dbReference>
<dbReference type="RefSeq" id="XP_022109546.1">
    <property type="nucleotide sequence ID" value="XM_022253854.1"/>
</dbReference>
<proteinExistence type="predicted"/>
<dbReference type="InterPro" id="IPR011042">
    <property type="entry name" value="6-blade_b-propeller_TolB-like"/>
</dbReference>
<dbReference type="OrthoDB" id="10261027at2759"/>
<evidence type="ECO:0000313" key="10">
    <source>
        <dbReference type="RefSeq" id="XP_022109546.1"/>
    </source>
</evidence>
<keyword evidence="7" id="KW-1185">Reference proteome</keyword>
<dbReference type="Pfam" id="PF07714">
    <property type="entry name" value="PK_Tyr_Ser-Thr"/>
    <property type="match status" value="1"/>
</dbReference>
<dbReference type="SMART" id="SM00220">
    <property type="entry name" value="S_TKc"/>
    <property type="match status" value="1"/>
</dbReference>
<dbReference type="KEGG" id="aplc:110989461"/>
<dbReference type="RefSeq" id="XP_022109544.1">
    <property type="nucleotide sequence ID" value="XM_022253852.1"/>
</dbReference>
<evidence type="ECO:0000313" key="7">
    <source>
        <dbReference type="Proteomes" id="UP000694845"/>
    </source>
</evidence>
<feature type="domain" description="Protein kinase" evidence="5">
    <location>
        <begin position="143"/>
        <end position="420"/>
    </location>
</feature>
<dbReference type="PROSITE" id="PS50011">
    <property type="entry name" value="PROTEIN_KINASE_DOM"/>
    <property type="match status" value="1"/>
</dbReference>
<dbReference type="GO" id="GO:1902533">
    <property type="term" value="P:positive regulation of intracellular signal transduction"/>
    <property type="evidence" value="ECO:0007669"/>
    <property type="project" value="UniProtKB-ARBA"/>
</dbReference>
<evidence type="ECO:0000259" key="5">
    <source>
        <dbReference type="PROSITE" id="PS50011"/>
    </source>
</evidence>
<dbReference type="GO" id="GO:0004674">
    <property type="term" value="F:protein serine/threonine kinase activity"/>
    <property type="evidence" value="ECO:0007669"/>
    <property type="project" value="TreeGrafter"/>
</dbReference>
<protein>
    <submittedName>
        <fullName evidence="8 9">RGS domain-containing serine/threonine-protein kinase A-like isoform X1</fullName>
    </submittedName>
</protein>
<dbReference type="GeneID" id="110989461"/>
<dbReference type="InterPro" id="IPR011009">
    <property type="entry name" value="Kinase-like_dom_sf"/>
</dbReference>
<dbReference type="Gene3D" id="1.10.510.10">
    <property type="entry name" value="Transferase(Phosphotransferase) domain 1"/>
    <property type="match status" value="1"/>
</dbReference>
<reference evidence="8 9" key="1">
    <citation type="submission" date="2025-04" db="UniProtKB">
        <authorList>
            <consortium name="RefSeq"/>
        </authorList>
    </citation>
    <scope>IDENTIFICATION</scope>
</reference>
<evidence type="ECO:0000313" key="9">
    <source>
        <dbReference type="RefSeq" id="XP_022109545.1"/>
    </source>
</evidence>
<dbReference type="SUPFAM" id="SSF75011">
    <property type="entry name" value="3-carboxy-cis,cis-mucoante lactonizing enzyme"/>
    <property type="match status" value="1"/>
</dbReference>
<dbReference type="SUPFAM" id="SSF47986">
    <property type="entry name" value="DEATH domain"/>
    <property type="match status" value="1"/>
</dbReference>
<keyword evidence="4" id="KW-0067">ATP-binding</keyword>
<dbReference type="InterPro" id="IPR008271">
    <property type="entry name" value="Ser/Thr_kinase_AS"/>
</dbReference>
<evidence type="ECO:0000256" key="3">
    <source>
        <dbReference type="ARBA" id="ARBA00022777"/>
    </source>
</evidence>
<dbReference type="InterPro" id="IPR000488">
    <property type="entry name" value="Death_dom"/>
</dbReference>
<dbReference type="CDD" id="cd01670">
    <property type="entry name" value="Death"/>
    <property type="match status" value="1"/>
</dbReference>
<evidence type="ECO:0000313" key="8">
    <source>
        <dbReference type="RefSeq" id="XP_022109544.1"/>
    </source>
</evidence>
<sequence length="713" mass="80091">MMAGVKMDDVDEPQRDVRANQVLSDKTLRKISERLGSDWQKLASFLGFTAPEISNFKTDSQGQTEIQIFNMLVKWRQRQSSRSDQSRTLGKELQEIRRLDIIQQFNLLPDLESHTKDSDSGAAKVINEPRLSECDEDILETDAIFTKDPSAGGYNEINVSDIKTETQISPPDSRSKVYKAVWNSPSGPVEVAAKYCLNYKEEELLILSKLKHRHIVRLMGIGKLQCPPDMCVIVTQYAEKGSLYAFIEKHRSCWSEVKRFYWLKWALEGARGLGYLHCMHYLHGDVKSPNFVITEDDTLKICDFGSARKIINTVSTVGVRGSWPWMAPEAMGNQGESSMKPKVTAKSDVFSFAVVIWELLTGQVPFSGLQQLEIFETVYRKKGRLKLPKDCPKHLCDLLNRCWNQDYQKRPDMNEVQVALEGNMGQERSPDQRSVSYQAPAPNKEPRVTAILKRLASSSSGGYADSTPLSKLRGIAISEDGQIAVTDSSSKQVAIYYGMDLQTVASTLKIEANDVAALRHSWVVVHPYKVCVYRMEDGKLVREFETEGDRSKVLSSVGVRKSGNIVIGDTRNFMLIEYNPAKNFRPVRSIRVDLEPHYLAVDSQDRLVISGCLQARVDVRTDLRRAFTIRPTVDDRPVRSCSGVCCDGTGIYLAVEVGDVGTGHILIYNQFGKYIRKVSTNLTRPRGLALTADGKKLAVADNHVVKTFQINNS</sequence>
<dbReference type="PROSITE" id="PS50017">
    <property type="entry name" value="DEATH_DOMAIN"/>
    <property type="match status" value="1"/>
</dbReference>
<dbReference type="PANTHER" id="PTHR44329:SF288">
    <property type="entry name" value="MITOGEN-ACTIVATED PROTEIN KINASE KINASE KINASE 20"/>
    <property type="match status" value="1"/>
</dbReference>
<evidence type="ECO:0000259" key="6">
    <source>
        <dbReference type="PROSITE" id="PS50017"/>
    </source>
</evidence>
<dbReference type="GO" id="GO:0005737">
    <property type="term" value="C:cytoplasm"/>
    <property type="evidence" value="ECO:0007669"/>
    <property type="project" value="TreeGrafter"/>
</dbReference>
<evidence type="ECO:0000256" key="4">
    <source>
        <dbReference type="ARBA" id="ARBA00022840"/>
    </source>
</evidence>
<dbReference type="PROSITE" id="PS00108">
    <property type="entry name" value="PROTEIN_KINASE_ST"/>
    <property type="match status" value="1"/>
</dbReference>
<organism evidence="7 8">
    <name type="scientific">Acanthaster planci</name>
    <name type="common">Crown-of-thorns starfish</name>
    <dbReference type="NCBI Taxonomy" id="133434"/>
    <lineage>
        <taxon>Eukaryota</taxon>
        <taxon>Metazoa</taxon>
        <taxon>Echinodermata</taxon>
        <taxon>Eleutherozoa</taxon>
        <taxon>Asterozoa</taxon>
        <taxon>Asteroidea</taxon>
        <taxon>Valvatacea</taxon>
        <taxon>Valvatida</taxon>
        <taxon>Acanthasteridae</taxon>
        <taxon>Acanthaster</taxon>
    </lineage>
</organism>
<dbReference type="GO" id="GO:0009893">
    <property type="term" value="P:positive regulation of metabolic process"/>
    <property type="evidence" value="ECO:0007669"/>
    <property type="project" value="UniProtKB-ARBA"/>
</dbReference>
<dbReference type="PRINTS" id="PR00109">
    <property type="entry name" value="TYRKINASE"/>
</dbReference>
<gene>
    <name evidence="8 9 10" type="primary">LOC110989461</name>
</gene>
<dbReference type="SUPFAM" id="SSF56112">
    <property type="entry name" value="Protein kinase-like (PK-like)"/>
    <property type="match status" value="1"/>
</dbReference>
<dbReference type="AlphaFoldDB" id="A0A8B7ZVU7"/>
<evidence type="ECO:0000256" key="2">
    <source>
        <dbReference type="ARBA" id="ARBA00022741"/>
    </source>
</evidence>